<dbReference type="STRING" id="1278298.GCA_000428685_01018"/>
<organism evidence="10 11">
    <name type="scientific">Actinomyces slackii</name>
    <dbReference type="NCBI Taxonomy" id="52774"/>
    <lineage>
        <taxon>Bacteria</taxon>
        <taxon>Bacillati</taxon>
        <taxon>Actinomycetota</taxon>
        <taxon>Actinomycetes</taxon>
        <taxon>Actinomycetales</taxon>
        <taxon>Actinomycetaceae</taxon>
        <taxon>Actinomyces</taxon>
    </lineage>
</organism>
<evidence type="ECO:0000313" key="10">
    <source>
        <dbReference type="EMBL" id="VEG73611.1"/>
    </source>
</evidence>
<comment type="similarity">
    <text evidence="3">Belongs to the methyltransferase superfamily. Arsenite methyltransferase family.</text>
</comment>
<dbReference type="CDD" id="cd02440">
    <property type="entry name" value="AdoMet_MTases"/>
    <property type="match status" value="1"/>
</dbReference>
<dbReference type="PANTHER" id="PTHR43675:SF8">
    <property type="entry name" value="ARSENITE METHYLTRANSFERASE"/>
    <property type="match status" value="1"/>
</dbReference>
<dbReference type="Pfam" id="PF13847">
    <property type="entry name" value="Methyltransf_31"/>
    <property type="match status" value="1"/>
</dbReference>
<reference evidence="10 11" key="1">
    <citation type="submission" date="2018-12" db="EMBL/GenBank/DDBJ databases">
        <authorList>
            <consortium name="Pathogen Informatics"/>
        </authorList>
    </citation>
    <scope>NUCLEOTIDE SEQUENCE [LARGE SCALE GENOMIC DNA]</scope>
    <source>
        <strain evidence="10 11">NCTC11923</strain>
    </source>
</reference>
<dbReference type="AlphaFoldDB" id="A0A448K9H1"/>
<dbReference type="GO" id="GO:0032259">
    <property type="term" value="P:methylation"/>
    <property type="evidence" value="ECO:0007669"/>
    <property type="project" value="UniProtKB-KW"/>
</dbReference>
<comment type="catalytic activity">
    <reaction evidence="6">
        <text>arsenic triglutathione + [thioredoxin]-dithiol + S-adenosyl-L-methionine + 2 H2O = methylarsonous acid + [thioredoxin]-disulfide + 3 glutathione + S-adenosyl-L-homocysteine + H(+)</text>
        <dbReference type="Rhea" id="RHEA:69460"/>
        <dbReference type="Rhea" id="RHEA-COMP:10698"/>
        <dbReference type="Rhea" id="RHEA-COMP:10700"/>
        <dbReference type="ChEBI" id="CHEBI:15377"/>
        <dbReference type="ChEBI" id="CHEBI:15378"/>
        <dbReference type="ChEBI" id="CHEBI:17826"/>
        <dbReference type="ChEBI" id="CHEBI:29950"/>
        <dbReference type="ChEBI" id="CHEBI:50058"/>
        <dbReference type="ChEBI" id="CHEBI:57856"/>
        <dbReference type="ChEBI" id="CHEBI:57925"/>
        <dbReference type="ChEBI" id="CHEBI:59789"/>
        <dbReference type="ChEBI" id="CHEBI:183640"/>
        <dbReference type="EC" id="2.1.1.137"/>
    </reaction>
</comment>
<name>A0A448K9H1_9ACTO</name>
<evidence type="ECO:0000259" key="9">
    <source>
        <dbReference type="Pfam" id="PF13847"/>
    </source>
</evidence>
<dbReference type="GO" id="GO:0030791">
    <property type="term" value="F:arsenite methyltransferase activity"/>
    <property type="evidence" value="ECO:0007669"/>
    <property type="project" value="UniProtKB-EC"/>
</dbReference>
<evidence type="ECO:0000256" key="3">
    <source>
        <dbReference type="ARBA" id="ARBA00034487"/>
    </source>
</evidence>
<evidence type="ECO:0000313" key="11">
    <source>
        <dbReference type="Proteomes" id="UP000276899"/>
    </source>
</evidence>
<gene>
    <name evidence="10" type="primary">ycgJ</name>
    <name evidence="10" type="ORF">NCTC11923_00220</name>
</gene>
<accession>A0A448K9H1</accession>
<keyword evidence="10" id="KW-0489">Methyltransferase</keyword>
<keyword evidence="2" id="KW-0949">S-adenosyl-L-methionine</keyword>
<dbReference type="InterPro" id="IPR026669">
    <property type="entry name" value="Arsenite_MeTrfase-like"/>
</dbReference>
<dbReference type="KEGG" id="asla:NCTC11923_00220"/>
<dbReference type="EC" id="2.1.1.137" evidence="4"/>
<evidence type="ECO:0000256" key="8">
    <source>
        <dbReference type="ARBA" id="ARBA00048428"/>
    </source>
</evidence>
<comment type="catalytic activity">
    <reaction evidence="7">
        <text>arsenic triglutathione + 2 [thioredoxin]-dithiol + 2 S-adenosyl-L-methionine + H2O = dimethylarsinous acid + 2 [thioredoxin]-disulfide + 3 glutathione + 2 S-adenosyl-L-homocysteine + 2 H(+)</text>
        <dbReference type="Rhea" id="RHEA:69464"/>
        <dbReference type="Rhea" id="RHEA-COMP:10698"/>
        <dbReference type="Rhea" id="RHEA-COMP:10700"/>
        <dbReference type="ChEBI" id="CHEBI:15377"/>
        <dbReference type="ChEBI" id="CHEBI:15378"/>
        <dbReference type="ChEBI" id="CHEBI:23808"/>
        <dbReference type="ChEBI" id="CHEBI:29950"/>
        <dbReference type="ChEBI" id="CHEBI:50058"/>
        <dbReference type="ChEBI" id="CHEBI:57856"/>
        <dbReference type="ChEBI" id="CHEBI:57925"/>
        <dbReference type="ChEBI" id="CHEBI:59789"/>
        <dbReference type="ChEBI" id="CHEBI:183640"/>
        <dbReference type="EC" id="2.1.1.137"/>
    </reaction>
</comment>
<dbReference type="InterPro" id="IPR025714">
    <property type="entry name" value="Methyltranfer_dom"/>
</dbReference>
<evidence type="ECO:0000256" key="6">
    <source>
        <dbReference type="ARBA" id="ARBA00047941"/>
    </source>
</evidence>
<keyword evidence="11" id="KW-1185">Reference proteome</keyword>
<dbReference type="SUPFAM" id="SSF53335">
    <property type="entry name" value="S-adenosyl-L-methionine-dependent methyltransferases"/>
    <property type="match status" value="1"/>
</dbReference>
<evidence type="ECO:0000256" key="4">
    <source>
        <dbReference type="ARBA" id="ARBA00034521"/>
    </source>
</evidence>
<dbReference type="RefSeq" id="WP_051281400.1">
    <property type="nucleotide sequence ID" value="NZ_CBCRWE010000044.1"/>
</dbReference>
<dbReference type="InterPro" id="IPR029063">
    <property type="entry name" value="SAM-dependent_MTases_sf"/>
</dbReference>
<evidence type="ECO:0000256" key="2">
    <source>
        <dbReference type="ARBA" id="ARBA00022691"/>
    </source>
</evidence>
<dbReference type="EMBL" id="LR134363">
    <property type="protein sequence ID" value="VEG73611.1"/>
    <property type="molecule type" value="Genomic_DNA"/>
</dbReference>
<protein>
    <recommendedName>
        <fullName evidence="5">Arsenite methyltransferase</fullName>
        <ecNumber evidence="4">2.1.1.137</ecNumber>
    </recommendedName>
</protein>
<evidence type="ECO:0000256" key="1">
    <source>
        <dbReference type="ARBA" id="ARBA00022679"/>
    </source>
</evidence>
<evidence type="ECO:0000256" key="5">
    <source>
        <dbReference type="ARBA" id="ARBA00034545"/>
    </source>
</evidence>
<dbReference type="Proteomes" id="UP000276899">
    <property type="component" value="Chromosome"/>
</dbReference>
<feature type="domain" description="Methyltransferase" evidence="9">
    <location>
        <begin position="66"/>
        <end position="175"/>
    </location>
</feature>
<dbReference type="PANTHER" id="PTHR43675">
    <property type="entry name" value="ARSENITE METHYLTRANSFERASE"/>
    <property type="match status" value="1"/>
</dbReference>
<dbReference type="Gene3D" id="3.40.50.150">
    <property type="entry name" value="Vaccinia Virus protein VP39"/>
    <property type="match status" value="1"/>
</dbReference>
<comment type="catalytic activity">
    <reaction evidence="8">
        <text>arsenic triglutathione + 3 [thioredoxin]-dithiol + 3 S-adenosyl-L-methionine = trimethylarsine + 3 [thioredoxin]-disulfide + 3 glutathione + 3 S-adenosyl-L-homocysteine + 3 H(+)</text>
        <dbReference type="Rhea" id="RHEA:69432"/>
        <dbReference type="Rhea" id="RHEA-COMP:10698"/>
        <dbReference type="Rhea" id="RHEA-COMP:10700"/>
        <dbReference type="ChEBI" id="CHEBI:15378"/>
        <dbReference type="ChEBI" id="CHEBI:27130"/>
        <dbReference type="ChEBI" id="CHEBI:29950"/>
        <dbReference type="ChEBI" id="CHEBI:50058"/>
        <dbReference type="ChEBI" id="CHEBI:57856"/>
        <dbReference type="ChEBI" id="CHEBI:57925"/>
        <dbReference type="ChEBI" id="CHEBI:59789"/>
        <dbReference type="ChEBI" id="CHEBI:183640"/>
        <dbReference type="EC" id="2.1.1.137"/>
    </reaction>
</comment>
<proteinExistence type="inferred from homology"/>
<keyword evidence="1 10" id="KW-0808">Transferase</keyword>
<sequence length="327" mass="34668">MTATDRSTDPAHLIIDTYDRLAAGGSSNLCCSAETIYSSEQLEFLPDEVLRLSSGCGHPIDEAYIDAGMTVVDIGSGAGADCLLAGLRVGPTGHVIGVDPSPAMREVAERNRDAKNMPWVEFRAGTSTALPIEDGQADLVVSNCVLSLSQDHAGTWREIARVLKPGGRALVSDIIGGGEESLESKTRCETGISWPRYRTLLHDAGLDGLRVINASTVRFKDTALATSLTLSARRATDRPHCAVDVIHDDAHTREARELVGRLGASSRDASAPTVEVRLLSMTARGDRDIIALIADGQPQAPLTIFTDGARSARLSLIAPAPPPGRDV</sequence>
<evidence type="ECO:0000256" key="7">
    <source>
        <dbReference type="ARBA" id="ARBA00047943"/>
    </source>
</evidence>